<dbReference type="RefSeq" id="WP_397677185.1">
    <property type="nucleotide sequence ID" value="NZ_JBIRFW010000042.1"/>
</dbReference>
<protein>
    <submittedName>
        <fullName evidence="1">Uncharacterized protein</fullName>
    </submittedName>
</protein>
<dbReference type="EMBL" id="JBIRGH010000050">
    <property type="protein sequence ID" value="MFH8590139.1"/>
    <property type="molecule type" value="Genomic_DNA"/>
</dbReference>
<gene>
    <name evidence="1" type="ORF">ACH4GP_38190</name>
</gene>
<organism evidence="1 2">
    <name type="scientific">Streptomyces celluloflavus</name>
    <dbReference type="NCBI Taxonomy" id="58344"/>
    <lineage>
        <taxon>Bacteria</taxon>
        <taxon>Bacillati</taxon>
        <taxon>Actinomycetota</taxon>
        <taxon>Actinomycetes</taxon>
        <taxon>Kitasatosporales</taxon>
        <taxon>Streptomycetaceae</taxon>
        <taxon>Streptomyces</taxon>
    </lineage>
</organism>
<name>A0ABW7RTE6_9ACTN</name>
<reference evidence="1 2" key="1">
    <citation type="submission" date="2024-10" db="EMBL/GenBank/DDBJ databases">
        <title>The Natural Products Discovery Center: Release of the First 8490 Sequenced Strains for Exploring Actinobacteria Biosynthetic Diversity.</title>
        <authorList>
            <person name="Kalkreuter E."/>
            <person name="Kautsar S.A."/>
            <person name="Yang D."/>
            <person name="Bader C.D."/>
            <person name="Teijaro C.N."/>
            <person name="Fluegel L."/>
            <person name="Davis C.M."/>
            <person name="Simpson J.R."/>
            <person name="Lauterbach L."/>
            <person name="Steele A.D."/>
            <person name="Gui C."/>
            <person name="Meng S."/>
            <person name="Li G."/>
            <person name="Viehrig K."/>
            <person name="Ye F."/>
            <person name="Su P."/>
            <person name="Kiefer A.F."/>
            <person name="Nichols A."/>
            <person name="Cepeda A.J."/>
            <person name="Yan W."/>
            <person name="Fan B."/>
            <person name="Jiang Y."/>
            <person name="Adhikari A."/>
            <person name="Zheng C.-J."/>
            <person name="Schuster L."/>
            <person name="Cowan T.M."/>
            <person name="Smanski M.J."/>
            <person name="Chevrette M.G."/>
            <person name="De Carvalho L.P.S."/>
            <person name="Shen B."/>
        </authorList>
    </citation>
    <scope>NUCLEOTIDE SEQUENCE [LARGE SCALE GENOMIC DNA]</scope>
    <source>
        <strain evidence="1 2">NPDC018013</strain>
    </source>
</reference>
<accession>A0ABW7RTE6</accession>
<proteinExistence type="predicted"/>
<dbReference type="Proteomes" id="UP001610990">
    <property type="component" value="Unassembled WGS sequence"/>
</dbReference>
<comment type="caution">
    <text evidence="1">The sequence shown here is derived from an EMBL/GenBank/DDBJ whole genome shotgun (WGS) entry which is preliminary data.</text>
</comment>
<evidence type="ECO:0000313" key="2">
    <source>
        <dbReference type="Proteomes" id="UP001610990"/>
    </source>
</evidence>
<keyword evidence="2" id="KW-1185">Reference proteome</keyword>
<evidence type="ECO:0000313" key="1">
    <source>
        <dbReference type="EMBL" id="MFH8590139.1"/>
    </source>
</evidence>
<sequence>MDTERAGRQPVETSQALALPIDSVAIRMTTVAAQGLVRRPLTLDALAALECLLCRHIALLLPYARAPGDCPRPATDARRLYAA</sequence>